<sequence>MLILLLAFIIAASVRGATNRAHQCLSASHDIAQSLEREPDLAEPARYLAKAHQAAFRFA</sequence>
<comment type="caution">
    <text evidence="1">The sequence shown here is derived from an EMBL/GenBank/DDBJ whole genome shotgun (WGS) entry which is preliminary data.</text>
</comment>
<dbReference type="AlphaFoldDB" id="A0A177JNU0"/>
<accession>A0A177JNU0</accession>
<dbReference type="EMBL" id="LSTR01000040">
    <property type="protein sequence ID" value="OAH42587.1"/>
    <property type="molecule type" value="Genomic_DNA"/>
</dbReference>
<reference evidence="1 2" key="1">
    <citation type="submission" date="2016-02" db="EMBL/GenBank/DDBJ databases">
        <authorList>
            <person name="Wen L."/>
            <person name="He K."/>
            <person name="Yang H."/>
        </authorList>
    </citation>
    <scope>NUCLEOTIDE SEQUENCE [LARGE SCALE GENOMIC DNA]</scope>
    <source>
        <strain evidence="1 2">CD09_2</strain>
    </source>
</reference>
<protein>
    <submittedName>
        <fullName evidence="1">Uncharacterized protein</fullName>
    </submittedName>
</protein>
<evidence type="ECO:0000313" key="1">
    <source>
        <dbReference type="EMBL" id="OAH42587.1"/>
    </source>
</evidence>
<proteinExistence type="predicted"/>
<evidence type="ECO:0000313" key="2">
    <source>
        <dbReference type="Proteomes" id="UP000077262"/>
    </source>
</evidence>
<dbReference type="Proteomes" id="UP000077262">
    <property type="component" value="Unassembled WGS sequence"/>
</dbReference>
<organism evidence="1 2">
    <name type="scientific">Sphingobium yanoikuyae</name>
    <name type="common">Sphingomonas yanoikuyae</name>
    <dbReference type="NCBI Taxonomy" id="13690"/>
    <lineage>
        <taxon>Bacteria</taxon>
        <taxon>Pseudomonadati</taxon>
        <taxon>Pseudomonadota</taxon>
        <taxon>Alphaproteobacteria</taxon>
        <taxon>Sphingomonadales</taxon>
        <taxon>Sphingomonadaceae</taxon>
        <taxon>Sphingobium</taxon>
    </lineage>
</organism>
<name>A0A177JNU0_SPHYA</name>
<gene>
    <name evidence="1" type="ORF">AX777_04880</name>
</gene>